<organism evidence="2 3">
    <name type="scientific">Zea mays</name>
    <name type="common">Maize</name>
    <dbReference type="NCBI Taxonomy" id="4577"/>
    <lineage>
        <taxon>Eukaryota</taxon>
        <taxon>Viridiplantae</taxon>
        <taxon>Streptophyta</taxon>
        <taxon>Embryophyta</taxon>
        <taxon>Tracheophyta</taxon>
        <taxon>Spermatophyta</taxon>
        <taxon>Magnoliopsida</taxon>
        <taxon>Liliopsida</taxon>
        <taxon>Poales</taxon>
        <taxon>Poaceae</taxon>
        <taxon>PACMAD clade</taxon>
        <taxon>Panicoideae</taxon>
        <taxon>Andropogonodae</taxon>
        <taxon>Andropogoneae</taxon>
        <taxon>Tripsacinae</taxon>
        <taxon>Zea</taxon>
    </lineage>
</organism>
<dbReference type="InterPro" id="IPR000462">
    <property type="entry name" value="CDP-OH_P_trans"/>
</dbReference>
<keyword evidence="3" id="KW-1185">Reference proteome</keyword>
<evidence type="ECO:0000259" key="1">
    <source>
        <dbReference type="SMART" id="SM00767"/>
    </source>
</evidence>
<dbReference type="Gramene" id="Zm00001eb043830_T002">
    <property type="protein sequence ID" value="Zm00001eb043830_P002"/>
    <property type="gene ID" value="Zm00001eb043830"/>
</dbReference>
<dbReference type="Proteomes" id="UP000007305">
    <property type="component" value="Chromosome 1"/>
</dbReference>
<dbReference type="GO" id="GO:0016020">
    <property type="term" value="C:membrane"/>
    <property type="evidence" value="ECO:0007669"/>
    <property type="project" value="InterPro"/>
</dbReference>
<dbReference type="InterPro" id="IPR043130">
    <property type="entry name" value="CDP-OH_PTrfase_TM_dom"/>
</dbReference>
<evidence type="ECO:0000313" key="3">
    <source>
        <dbReference type="Proteomes" id="UP000007305"/>
    </source>
</evidence>
<dbReference type="Pfam" id="PF01066">
    <property type="entry name" value="CDP-OH_P_transf"/>
    <property type="match status" value="1"/>
</dbReference>
<dbReference type="InterPro" id="IPR013989">
    <property type="entry name" value="Dev_and_cell_death_domain"/>
</dbReference>
<dbReference type="SMART" id="SM00767">
    <property type="entry name" value="DCD"/>
    <property type="match status" value="1"/>
</dbReference>
<reference evidence="2" key="2">
    <citation type="submission" date="2019-07" db="EMBL/GenBank/DDBJ databases">
        <authorList>
            <person name="Seetharam A."/>
            <person name="Woodhouse M."/>
            <person name="Cannon E."/>
        </authorList>
    </citation>
    <scope>NUCLEOTIDE SEQUENCE [LARGE SCALE GENOMIC DNA]</scope>
    <source>
        <strain evidence="2">cv. B73</strain>
    </source>
</reference>
<sequence length="277" mass="30539">MKADVHLMLVNRDRYNDGSIKHSLLKQSSLDLLTIETPGLKKNDSFSRWMSKELEEVVDLAGCLCSEPFTFSRPTIQHSRCFTRLCIYWYKYKGAGIAEADSCASGAGISLAVGEEEAEAAVPATLPWQGCASGSSWPPSSCPGSAFYMEGPWAAMTTTGIFLAVAVTDWLDGYIARKMQLGTPFGAFLDNSNKYRHCRSITNIARASSTIPLSVSMSSSGSIDPTAWEDKKCKGESRFPAQVRIRVRKLCKPLCPVLHHYDGPKFRLELSIAEVYM</sequence>
<dbReference type="GO" id="GO:0016780">
    <property type="term" value="F:phosphotransferase activity, for other substituted phosphate groups"/>
    <property type="evidence" value="ECO:0007669"/>
    <property type="project" value="InterPro"/>
</dbReference>
<dbReference type="PANTHER" id="PTHR46034">
    <property type="match status" value="1"/>
</dbReference>
<dbReference type="GO" id="GO:0034976">
    <property type="term" value="P:response to endoplasmic reticulum stress"/>
    <property type="evidence" value="ECO:0007669"/>
    <property type="project" value="InterPro"/>
</dbReference>
<dbReference type="AlphaFoldDB" id="A0A804LXM9"/>
<name>A0A804LXM9_MAIZE</name>
<proteinExistence type="predicted"/>
<reference evidence="3" key="1">
    <citation type="submission" date="2015-12" db="EMBL/GenBank/DDBJ databases">
        <title>Update maize B73 reference genome by single molecule sequencing technologies.</title>
        <authorList>
            <consortium name="Maize Genome Sequencing Project"/>
            <person name="Ware D."/>
        </authorList>
    </citation>
    <scope>NUCLEOTIDE SEQUENCE [LARGE SCALE GENOMIC DNA]</scope>
    <source>
        <strain evidence="3">cv. B73</strain>
    </source>
</reference>
<dbReference type="InParanoid" id="A0A804LXM9"/>
<dbReference type="InterPro" id="IPR044832">
    <property type="entry name" value="NRP-like"/>
</dbReference>
<dbReference type="Gene3D" id="1.20.120.1760">
    <property type="match status" value="1"/>
</dbReference>
<dbReference type="EnsemblPlants" id="Zm00001eb043830_T002">
    <property type="protein sequence ID" value="Zm00001eb043830_P002"/>
    <property type="gene ID" value="Zm00001eb043830"/>
</dbReference>
<evidence type="ECO:0000313" key="2">
    <source>
        <dbReference type="EnsemblPlants" id="Zm00001eb043830_P002"/>
    </source>
</evidence>
<feature type="domain" description="DCD" evidence="1">
    <location>
        <begin position="182"/>
        <end position="277"/>
    </location>
</feature>
<dbReference type="GO" id="GO:0008654">
    <property type="term" value="P:phospholipid biosynthetic process"/>
    <property type="evidence" value="ECO:0007669"/>
    <property type="project" value="InterPro"/>
</dbReference>
<accession>A0A804LXM9</accession>
<reference evidence="2" key="3">
    <citation type="submission" date="2021-05" db="UniProtKB">
        <authorList>
            <consortium name="EnsemblPlants"/>
        </authorList>
    </citation>
    <scope>IDENTIFICATION</scope>
    <source>
        <strain evidence="2">cv. B73</strain>
    </source>
</reference>
<protein>
    <recommendedName>
        <fullName evidence="1">DCD domain-containing protein</fullName>
    </recommendedName>
</protein>
<dbReference type="PANTHER" id="PTHR46034:SF12">
    <property type="entry name" value="B2 PROTEIN"/>
    <property type="match status" value="1"/>
</dbReference>